<dbReference type="Proteomes" id="UP001596287">
    <property type="component" value="Unassembled WGS sequence"/>
</dbReference>
<protein>
    <recommendedName>
        <fullName evidence="3">DUF4440 domain-containing protein</fullName>
    </recommendedName>
</protein>
<organism evidence="1 2">
    <name type="scientific">Flavobacterium qiangtangense</name>
    <dbReference type="NCBI Taxonomy" id="1442595"/>
    <lineage>
        <taxon>Bacteria</taxon>
        <taxon>Pseudomonadati</taxon>
        <taxon>Bacteroidota</taxon>
        <taxon>Flavobacteriia</taxon>
        <taxon>Flavobacteriales</taxon>
        <taxon>Flavobacteriaceae</taxon>
        <taxon>Flavobacterium</taxon>
    </lineage>
</organism>
<gene>
    <name evidence="1" type="ORF">ACFPVY_03080</name>
</gene>
<proteinExistence type="predicted"/>
<evidence type="ECO:0008006" key="3">
    <source>
        <dbReference type="Google" id="ProtNLM"/>
    </source>
</evidence>
<name>A0ABW1PJB4_9FLAO</name>
<dbReference type="PROSITE" id="PS51257">
    <property type="entry name" value="PROKAR_LIPOPROTEIN"/>
    <property type="match status" value="1"/>
</dbReference>
<dbReference type="RefSeq" id="WP_379790274.1">
    <property type="nucleotide sequence ID" value="NZ_JBHSQB010000004.1"/>
</dbReference>
<accession>A0ABW1PJB4</accession>
<sequence length="292" mass="33107">MKTKLAFTLFFASILLMSCESSKLKNDAEKQTKEFFTALKNGDEKKMAELYKDIANFDSYFKSDSVKINSVNIKDEVITVSTHNRFINGFGKLSEKDISLIFKKDSIGQLKLYDSKGLTEFDEKDEYIFGVKVGCINKKIDTTDQQIFKAIKKSNIVMIDKALDVYLDLKSEIAVTNWSWESGYGGSASGKAIVKNNSIFSVPNLKYKITYKTSSGVEVTTDDGYVSYYPLDAGSNKSFTFYTSYAGNASRASIELIFEEDLIFKYLAKKTWTGNECEEYFKENPDKLKELK</sequence>
<comment type="caution">
    <text evidence="1">The sequence shown here is derived from an EMBL/GenBank/DDBJ whole genome shotgun (WGS) entry which is preliminary data.</text>
</comment>
<evidence type="ECO:0000313" key="1">
    <source>
        <dbReference type="EMBL" id="MFC6095618.1"/>
    </source>
</evidence>
<reference evidence="2" key="1">
    <citation type="journal article" date="2019" name="Int. J. Syst. Evol. Microbiol.">
        <title>The Global Catalogue of Microorganisms (GCM) 10K type strain sequencing project: providing services to taxonomists for standard genome sequencing and annotation.</title>
        <authorList>
            <consortium name="The Broad Institute Genomics Platform"/>
            <consortium name="The Broad Institute Genome Sequencing Center for Infectious Disease"/>
            <person name="Wu L."/>
            <person name="Ma J."/>
        </authorList>
    </citation>
    <scope>NUCLEOTIDE SEQUENCE [LARGE SCALE GENOMIC DNA]</scope>
    <source>
        <strain evidence="2">CCUG 49679</strain>
    </source>
</reference>
<evidence type="ECO:0000313" key="2">
    <source>
        <dbReference type="Proteomes" id="UP001596287"/>
    </source>
</evidence>
<keyword evidence="2" id="KW-1185">Reference proteome</keyword>
<dbReference type="EMBL" id="JBHSQB010000004">
    <property type="protein sequence ID" value="MFC6095618.1"/>
    <property type="molecule type" value="Genomic_DNA"/>
</dbReference>